<dbReference type="GO" id="GO:0004070">
    <property type="term" value="F:aspartate carbamoyltransferase activity"/>
    <property type="evidence" value="ECO:0007669"/>
    <property type="project" value="UniProtKB-EC"/>
</dbReference>
<dbReference type="PROSITE" id="PS00097">
    <property type="entry name" value="CARBAMOYLTRANSFERASE"/>
    <property type="match status" value="1"/>
</dbReference>
<evidence type="ECO:0000256" key="6">
    <source>
        <dbReference type="ARBA" id="ARBA00048859"/>
    </source>
</evidence>
<dbReference type="InterPro" id="IPR036901">
    <property type="entry name" value="Asp/Orn_carbamoylTrfase_sf"/>
</dbReference>
<dbReference type="NCBIfam" id="TIGR00670">
    <property type="entry name" value="asp_carb_tr"/>
    <property type="match status" value="1"/>
</dbReference>
<feature type="binding site" evidence="7">
    <location>
        <position position="171"/>
    </location>
    <ligand>
        <name>L-aspartate</name>
        <dbReference type="ChEBI" id="CHEBI:29991"/>
    </ligand>
</feature>
<comment type="subunit">
    <text evidence="7">Heterododecamer (2C3:3R2) of six catalytic PyrB chains organized as two trimers (C3), and six regulatory PyrI chains organized as three dimers (R2).</text>
</comment>
<dbReference type="Proteomes" id="UP001177120">
    <property type="component" value="Unassembled WGS sequence"/>
</dbReference>
<sequence>MNIAVRSNDTNLIDTNGLSRSELMAILERARFYEDQQGMVPPRYLGRFAANLFFEPSTRTRFSFEVAEKRLGLEVLNVSEDTSSTVKGETLADTLKTLAAIGVEVAVIRHSQSGIAEEMAKQDSGVCLVNAGDGHNAHPTQALLDLYTLHKHFGDLNGLRVAIIGDLRHSRVARSNLWSLTTMGAEVVFSGPETMRARDLEDYAPYLPIDEAIAQADAVMMLRVQLERHRERLFTTAEAYHQHYGLTLERFARMRDHAVILHPGPVNRDVELADELVEHPRSKVFEQMKNGVWVRMAVLERVLEGGNRG</sequence>
<dbReference type="PRINTS" id="PR00100">
    <property type="entry name" value="AOTCASE"/>
</dbReference>
<evidence type="ECO:0000256" key="1">
    <source>
        <dbReference type="ARBA" id="ARBA00004852"/>
    </source>
</evidence>
<feature type="binding site" evidence="7">
    <location>
        <position position="109"/>
    </location>
    <ligand>
        <name>carbamoyl phosphate</name>
        <dbReference type="ChEBI" id="CHEBI:58228"/>
    </ligand>
</feature>
<evidence type="ECO:0000256" key="3">
    <source>
        <dbReference type="ARBA" id="ARBA00022679"/>
    </source>
</evidence>
<dbReference type="HAMAP" id="MF_00001">
    <property type="entry name" value="Asp_carb_tr"/>
    <property type="match status" value="1"/>
</dbReference>
<dbReference type="PRINTS" id="PR00101">
    <property type="entry name" value="ATCASE"/>
</dbReference>
<dbReference type="EMBL" id="JAFHAP010000004">
    <property type="protein sequence ID" value="MBN2908339.1"/>
    <property type="molecule type" value="Genomic_DNA"/>
</dbReference>
<accession>A0ABS2WFY9</accession>
<dbReference type="PANTHER" id="PTHR45753:SF6">
    <property type="entry name" value="ASPARTATE CARBAMOYLTRANSFERASE"/>
    <property type="match status" value="1"/>
</dbReference>
<gene>
    <name evidence="7" type="primary">pyrB</name>
    <name evidence="10" type="ORF">JQC72_02235</name>
</gene>
<keyword evidence="11" id="KW-1185">Reference proteome</keyword>
<comment type="catalytic activity">
    <reaction evidence="6 7">
        <text>carbamoyl phosphate + L-aspartate = N-carbamoyl-L-aspartate + phosphate + H(+)</text>
        <dbReference type="Rhea" id="RHEA:20013"/>
        <dbReference type="ChEBI" id="CHEBI:15378"/>
        <dbReference type="ChEBI" id="CHEBI:29991"/>
        <dbReference type="ChEBI" id="CHEBI:32814"/>
        <dbReference type="ChEBI" id="CHEBI:43474"/>
        <dbReference type="ChEBI" id="CHEBI:58228"/>
        <dbReference type="EC" id="2.1.3.2"/>
    </reaction>
</comment>
<feature type="domain" description="Aspartate/ornithine carbamoyltransferase Asp/Orn-binding" evidence="8">
    <location>
        <begin position="158"/>
        <end position="300"/>
    </location>
</feature>
<name>A0ABS2WFY9_9BACL</name>
<feature type="binding site" evidence="7">
    <location>
        <position position="60"/>
    </location>
    <ligand>
        <name>carbamoyl phosphate</name>
        <dbReference type="ChEBI" id="CHEBI:58228"/>
    </ligand>
</feature>
<feature type="binding site" evidence="7">
    <location>
        <position position="265"/>
    </location>
    <ligand>
        <name>carbamoyl phosphate</name>
        <dbReference type="ChEBI" id="CHEBI:58228"/>
    </ligand>
</feature>
<feature type="binding site" evidence="7">
    <location>
        <position position="138"/>
    </location>
    <ligand>
        <name>carbamoyl phosphate</name>
        <dbReference type="ChEBI" id="CHEBI:58228"/>
    </ligand>
</feature>
<reference evidence="10" key="1">
    <citation type="journal article" date="2024" name="Int. J. Syst. Evol. Microbiol.">
        <title>Polycladomyces zharkentensis sp. nov., a novel thermophilic cellulose- and starch-degrading member of the Bacillota from a geothermal aquifer in Kazakhstan.</title>
        <authorList>
            <person name="Mashzhan A."/>
            <person name="Kistaubayeva A."/>
            <person name="Javier-Lopez R."/>
            <person name="Bissenova U."/>
            <person name="Bissenbay A."/>
            <person name="Birkeland N.K."/>
        </authorList>
    </citation>
    <scope>NUCLEOTIDE SEQUENCE</scope>
    <source>
        <strain evidence="10">ZKZ2T</strain>
    </source>
</reference>
<feature type="binding site" evidence="7">
    <location>
        <position position="59"/>
    </location>
    <ligand>
        <name>carbamoyl phosphate</name>
        <dbReference type="ChEBI" id="CHEBI:58228"/>
    </ligand>
</feature>
<evidence type="ECO:0000313" key="10">
    <source>
        <dbReference type="EMBL" id="MBN2908339.1"/>
    </source>
</evidence>
<comment type="similarity">
    <text evidence="2 7">Belongs to the aspartate/ornithine carbamoyltransferase superfamily. ATCase family.</text>
</comment>
<evidence type="ECO:0000313" key="11">
    <source>
        <dbReference type="Proteomes" id="UP001177120"/>
    </source>
</evidence>
<dbReference type="InterPro" id="IPR006132">
    <property type="entry name" value="Asp/Orn_carbamoyltranf_P-bd"/>
</dbReference>
<dbReference type="EC" id="2.1.3.2" evidence="7"/>
<comment type="caution">
    <text evidence="10">The sequence shown here is derived from an EMBL/GenBank/DDBJ whole genome shotgun (WGS) entry which is preliminary data.</text>
</comment>
<dbReference type="InterPro" id="IPR006131">
    <property type="entry name" value="Asp_carbamoyltransf_Asp/Orn-bd"/>
</dbReference>
<evidence type="ECO:0000256" key="4">
    <source>
        <dbReference type="ARBA" id="ARBA00022975"/>
    </source>
</evidence>
<dbReference type="NCBIfam" id="NF002032">
    <property type="entry name" value="PRK00856.1"/>
    <property type="match status" value="1"/>
</dbReference>
<feature type="domain" description="Aspartate/ornithine carbamoyltransferase carbamoyl-P binding" evidence="9">
    <location>
        <begin position="11"/>
        <end position="150"/>
    </location>
</feature>
<dbReference type="RefSeq" id="WP_205492494.1">
    <property type="nucleotide sequence ID" value="NZ_JAFHAP010000004.1"/>
</dbReference>
<comment type="function">
    <text evidence="5 7">Catalyzes the condensation of carbamoyl phosphate and aspartate to form carbamoyl aspartate and inorganic phosphate, the committed step in the de novo pyrimidine nucleotide biosynthesis pathway.</text>
</comment>
<dbReference type="PANTHER" id="PTHR45753">
    <property type="entry name" value="ORNITHINE CARBAMOYLTRANSFERASE, MITOCHONDRIAL"/>
    <property type="match status" value="1"/>
</dbReference>
<evidence type="ECO:0000259" key="8">
    <source>
        <dbReference type="Pfam" id="PF00185"/>
    </source>
</evidence>
<keyword evidence="4 7" id="KW-0665">Pyrimidine biosynthesis</keyword>
<evidence type="ECO:0000256" key="5">
    <source>
        <dbReference type="ARBA" id="ARBA00043884"/>
    </source>
</evidence>
<dbReference type="InterPro" id="IPR006130">
    <property type="entry name" value="Asp/Orn_carbamoylTrfase"/>
</dbReference>
<evidence type="ECO:0000256" key="2">
    <source>
        <dbReference type="ARBA" id="ARBA00008896"/>
    </source>
</evidence>
<dbReference type="Gene3D" id="3.40.50.1370">
    <property type="entry name" value="Aspartate/ornithine carbamoyltransferase"/>
    <property type="match status" value="2"/>
</dbReference>
<comment type="pathway">
    <text evidence="1 7">Pyrimidine metabolism; UMP biosynthesis via de novo pathway; (S)-dihydroorotate from bicarbonate: step 2/3.</text>
</comment>
<feature type="binding site" evidence="7">
    <location>
        <position position="223"/>
    </location>
    <ligand>
        <name>L-aspartate</name>
        <dbReference type="ChEBI" id="CHEBI:29991"/>
    </ligand>
</feature>
<proteinExistence type="inferred from homology"/>
<evidence type="ECO:0000256" key="7">
    <source>
        <dbReference type="HAMAP-Rule" id="MF_00001"/>
    </source>
</evidence>
<feature type="binding site" evidence="7">
    <location>
        <position position="141"/>
    </location>
    <ligand>
        <name>carbamoyl phosphate</name>
        <dbReference type="ChEBI" id="CHEBI:58228"/>
    </ligand>
</feature>
<feature type="binding site" evidence="7">
    <location>
        <position position="87"/>
    </location>
    <ligand>
        <name>L-aspartate</name>
        <dbReference type="ChEBI" id="CHEBI:29991"/>
    </ligand>
</feature>
<dbReference type="InterPro" id="IPR002082">
    <property type="entry name" value="Asp_carbamoyltransf"/>
</dbReference>
<feature type="binding site" evidence="7">
    <location>
        <position position="264"/>
    </location>
    <ligand>
        <name>carbamoyl phosphate</name>
        <dbReference type="ChEBI" id="CHEBI:58228"/>
    </ligand>
</feature>
<keyword evidence="3 7" id="KW-0808">Transferase</keyword>
<organism evidence="10 11">
    <name type="scientific">Polycladomyces zharkentensis</name>
    <dbReference type="NCBI Taxonomy" id="2807616"/>
    <lineage>
        <taxon>Bacteria</taxon>
        <taxon>Bacillati</taxon>
        <taxon>Bacillota</taxon>
        <taxon>Bacilli</taxon>
        <taxon>Bacillales</taxon>
        <taxon>Thermoactinomycetaceae</taxon>
        <taxon>Polycladomyces</taxon>
    </lineage>
</organism>
<protein>
    <recommendedName>
        <fullName evidence="7">Aspartate carbamoyltransferase</fullName>
        <ecNumber evidence="7">2.1.3.2</ecNumber>
    </recommendedName>
    <alternativeName>
        <fullName evidence="7">Aspartate transcarbamylase</fullName>
        <shortName evidence="7">ATCase</shortName>
    </alternativeName>
</protein>
<dbReference type="Pfam" id="PF02729">
    <property type="entry name" value="OTCace_N"/>
    <property type="match status" value="1"/>
</dbReference>
<dbReference type="SUPFAM" id="SSF53671">
    <property type="entry name" value="Aspartate/ornithine carbamoyltransferase"/>
    <property type="match status" value="1"/>
</dbReference>
<dbReference type="Pfam" id="PF00185">
    <property type="entry name" value="OTCace"/>
    <property type="match status" value="1"/>
</dbReference>
<evidence type="ECO:0000259" key="9">
    <source>
        <dbReference type="Pfam" id="PF02729"/>
    </source>
</evidence>